<dbReference type="PANTHER" id="PTHR41694:SF3">
    <property type="entry name" value="RNA-DIRECTED DNA POLYMERASE-RELATED"/>
    <property type="match status" value="1"/>
</dbReference>
<organism evidence="12 13">
    <name type="scientific">Rhipidura dahli</name>
    <dbReference type="NCBI Taxonomy" id="667186"/>
    <lineage>
        <taxon>Eukaryota</taxon>
        <taxon>Metazoa</taxon>
        <taxon>Chordata</taxon>
        <taxon>Craniata</taxon>
        <taxon>Vertebrata</taxon>
        <taxon>Euteleostomi</taxon>
        <taxon>Archelosauria</taxon>
        <taxon>Archosauria</taxon>
        <taxon>Dinosauria</taxon>
        <taxon>Saurischia</taxon>
        <taxon>Theropoda</taxon>
        <taxon>Coelurosauria</taxon>
        <taxon>Aves</taxon>
        <taxon>Neognathae</taxon>
        <taxon>Neoaves</taxon>
        <taxon>Telluraves</taxon>
        <taxon>Australaves</taxon>
        <taxon>Passeriformes</taxon>
        <taxon>Rhipiduridae</taxon>
        <taxon>Rhipidura</taxon>
    </lineage>
</organism>
<dbReference type="PANTHER" id="PTHR41694">
    <property type="entry name" value="ENDOGENOUS RETROVIRUS GROUP K MEMBER POL PROTEIN"/>
    <property type="match status" value="1"/>
</dbReference>
<feature type="non-terminal residue" evidence="12">
    <location>
        <position position="137"/>
    </location>
</feature>
<dbReference type="GO" id="GO:0003964">
    <property type="term" value="F:RNA-directed DNA polymerase activity"/>
    <property type="evidence" value="ECO:0007669"/>
    <property type="project" value="UniProtKB-KW"/>
</dbReference>
<keyword evidence="6" id="KW-0255">Endonuclease</keyword>
<reference evidence="12 13" key="1">
    <citation type="submission" date="2019-09" db="EMBL/GenBank/DDBJ databases">
        <title>Bird 10,000 Genomes (B10K) Project - Family phase.</title>
        <authorList>
            <person name="Zhang G."/>
        </authorList>
    </citation>
    <scope>NUCLEOTIDE SEQUENCE [LARGE SCALE GENOMIC DNA]</scope>
    <source>
        <strain evidence="12">B10K-DU-001-49</strain>
        <tissue evidence="12">Muscle</tissue>
    </source>
</reference>
<evidence type="ECO:0000259" key="11">
    <source>
        <dbReference type="PROSITE" id="PS50994"/>
    </source>
</evidence>
<gene>
    <name evidence="12" type="primary">Ervk7_3</name>
    <name evidence="12" type="ORF">RHIDAH_R15299</name>
</gene>
<feature type="domain" description="Integrase-type" evidence="10">
    <location>
        <begin position="9"/>
        <end position="50"/>
    </location>
</feature>
<sequence>MVILNTLPNIFEQAKLSHAFFHQNAQALMWTFRISKDQAKAIISASPDCQLVQPPVSTRAVHLRGLQSLQLWQTDVTKYPSFGRFKNVRVSVDTFSGAVFVSLHVGETAKHACQHFSQAFASLGIPQEVKTDNGPTY</sequence>
<dbReference type="SUPFAM" id="SSF46919">
    <property type="entry name" value="N-terminal Zn binding domain of HIV integrase"/>
    <property type="match status" value="1"/>
</dbReference>
<dbReference type="InterPro" id="IPR017856">
    <property type="entry name" value="Integrase-like_N"/>
</dbReference>
<dbReference type="Pfam" id="PF00665">
    <property type="entry name" value="rve"/>
    <property type="match status" value="1"/>
</dbReference>
<keyword evidence="8" id="KW-0695">RNA-directed DNA polymerase</keyword>
<keyword evidence="9" id="KW-0863">Zinc-finger</keyword>
<evidence type="ECO:0000256" key="5">
    <source>
        <dbReference type="ARBA" id="ARBA00022723"/>
    </source>
</evidence>
<dbReference type="EC" id="2.7.7.49" evidence="1"/>
<dbReference type="InterPro" id="IPR012337">
    <property type="entry name" value="RNaseH-like_sf"/>
</dbReference>
<dbReference type="GO" id="GO:0004519">
    <property type="term" value="F:endonuclease activity"/>
    <property type="evidence" value="ECO:0007669"/>
    <property type="project" value="UniProtKB-KW"/>
</dbReference>
<evidence type="ECO:0000256" key="4">
    <source>
        <dbReference type="ARBA" id="ARBA00022722"/>
    </source>
</evidence>
<dbReference type="GO" id="GO:0016787">
    <property type="term" value="F:hydrolase activity"/>
    <property type="evidence" value="ECO:0007669"/>
    <property type="project" value="UniProtKB-KW"/>
</dbReference>
<dbReference type="EMBL" id="VXAC01007001">
    <property type="protein sequence ID" value="NXI86178.1"/>
    <property type="molecule type" value="Genomic_DNA"/>
</dbReference>
<keyword evidence="2" id="KW-0808">Transferase</keyword>
<dbReference type="GO" id="GO:0008270">
    <property type="term" value="F:zinc ion binding"/>
    <property type="evidence" value="ECO:0007669"/>
    <property type="project" value="UniProtKB-KW"/>
</dbReference>
<feature type="non-terminal residue" evidence="12">
    <location>
        <position position="1"/>
    </location>
</feature>
<dbReference type="Gene3D" id="1.10.10.200">
    <property type="match status" value="1"/>
</dbReference>
<keyword evidence="13" id="KW-1185">Reference proteome</keyword>
<dbReference type="AlphaFoldDB" id="A0A7K9WMW6"/>
<evidence type="ECO:0000256" key="7">
    <source>
        <dbReference type="ARBA" id="ARBA00022801"/>
    </source>
</evidence>
<dbReference type="PROSITE" id="PS50876">
    <property type="entry name" value="ZF_INTEGRASE"/>
    <property type="match status" value="1"/>
</dbReference>
<proteinExistence type="predicted"/>
<keyword evidence="5" id="KW-0479">Metal-binding</keyword>
<dbReference type="Pfam" id="PF02022">
    <property type="entry name" value="Integrase_Zn"/>
    <property type="match status" value="1"/>
</dbReference>
<dbReference type="PROSITE" id="PS50994">
    <property type="entry name" value="INTEGRASE"/>
    <property type="match status" value="1"/>
</dbReference>
<evidence type="ECO:0000256" key="2">
    <source>
        <dbReference type="ARBA" id="ARBA00022679"/>
    </source>
</evidence>
<keyword evidence="9" id="KW-0862">Zinc</keyword>
<keyword evidence="4" id="KW-0540">Nuclease</keyword>
<dbReference type="InterPro" id="IPR003308">
    <property type="entry name" value="Integrase_Zn-bd_dom_N"/>
</dbReference>
<accession>A0A7K9WMW6</accession>
<comment type="caution">
    <text evidence="12">The sequence shown here is derived from an EMBL/GenBank/DDBJ whole genome shotgun (WGS) entry which is preliminary data.</text>
</comment>
<evidence type="ECO:0000313" key="12">
    <source>
        <dbReference type="EMBL" id="NXI86178.1"/>
    </source>
</evidence>
<dbReference type="GO" id="GO:0035613">
    <property type="term" value="F:RNA stem-loop binding"/>
    <property type="evidence" value="ECO:0007669"/>
    <property type="project" value="TreeGrafter"/>
</dbReference>
<keyword evidence="7" id="KW-0378">Hydrolase</keyword>
<evidence type="ECO:0000256" key="1">
    <source>
        <dbReference type="ARBA" id="ARBA00012493"/>
    </source>
</evidence>
<dbReference type="InterPro" id="IPR036397">
    <property type="entry name" value="RNaseH_sf"/>
</dbReference>
<dbReference type="Gene3D" id="3.30.420.10">
    <property type="entry name" value="Ribonuclease H-like superfamily/Ribonuclease H"/>
    <property type="match status" value="1"/>
</dbReference>
<keyword evidence="3" id="KW-0548">Nucleotidyltransferase</keyword>
<evidence type="ECO:0000256" key="6">
    <source>
        <dbReference type="ARBA" id="ARBA00022759"/>
    </source>
</evidence>
<evidence type="ECO:0000256" key="3">
    <source>
        <dbReference type="ARBA" id="ARBA00022695"/>
    </source>
</evidence>
<name>A0A7K9WMW6_9PASS</name>
<evidence type="ECO:0000259" key="10">
    <source>
        <dbReference type="PROSITE" id="PS50876"/>
    </source>
</evidence>
<dbReference type="Proteomes" id="UP000561178">
    <property type="component" value="Unassembled WGS sequence"/>
</dbReference>
<evidence type="ECO:0000313" key="13">
    <source>
        <dbReference type="Proteomes" id="UP000561178"/>
    </source>
</evidence>
<dbReference type="InterPro" id="IPR001584">
    <property type="entry name" value="Integrase_cat-core"/>
</dbReference>
<evidence type="ECO:0000256" key="9">
    <source>
        <dbReference type="PROSITE-ProRule" id="PRU00450"/>
    </source>
</evidence>
<dbReference type="SUPFAM" id="SSF53098">
    <property type="entry name" value="Ribonuclease H-like"/>
    <property type="match status" value="1"/>
</dbReference>
<feature type="domain" description="Integrase catalytic" evidence="11">
    <location>
        <begin position="64"/>
        <end position="137"/>
    </location>
</feature>
<dbReference type="GO" id="GO:0015074">
    <property type="term" value="P:DNA integration"/>
    <property type="evidence" value="ECO:0007669"/>
    <property type="project" value="InterPro"/>
</dbReference>
<protein>
    <recommendedName>
        <fullName evidence="1">RNA-directed DNA polymerase</fullName>
        <ecNumber evidence="1">2.7.7.49</ecNumber>
    </recommendedName>
</protein>
<evidence type="ECO:0000256" key="8">
    <source>
        <dbReference type="ARBA" id="ARBA00022918"/>
    </source>
</evidence>